<reference evidence="2" key="1">
    <citation type="journal article" date="2023" name="Commun. Biol.">
        <title>Genome analysis of Parmales, the sister group of diatoms, reveals the evolutionary specialization of diatoms from phago-mixotrophs to photoautotrophs.</title>
        <authorList>
            <person name="Ban H."/>
            <person name="Sato S."/>
            <person name="Yoshikawa S."/>
            <person name="Yamada K."/>
            <person name="Nakamura Y."/>
            <person name="Ichinomiya M."/>
            <person name="Sato N."/>
            <person name="Blanc-Mathieu R."/>
            <person name="Endo H."/>
            <person name="Kuwata A."/>
            <person name="Ogata H."/>
        </authorList>
    </citation>
    <scope>NUCLEOTIDE SEQUENCE [LARGE SCALE GENOMIC DNA]</scope>
    <source>
        <strain evidence="2">NIES 3701</strain>
    </source>
</reference>
<dbReference type="OrthoDB" id="268593at2759"/>
<keyword evidence="2" id="KW-1185">Reference proteome</keyword>
<dbReference type="Gene3D" id="3.10.20.30">
    <property type="match status" value="1"/>
</dbReference>
<proteinExistence type="predicted"/>
<name>A0A9W7EEH5_9STRA</name>
<dbReference type="AlphaFoldDB" id="A0A9W7EEH5"/>
<dbReference type="Proteomes" id="UP001165085">
    <property type="component" value="Unassembled WGS sequence"/>
</dbReference>
<dbReference type="EMBL" id="BRXY01000193">
    <property type="protein sequence ID" value="GMH75902.1"/>
    <property type="molecule type" value="Genomic_DNA"/>
</dbReference>
<accession>A0A9W7EEH5</accession>
<dbReference type="InterPro" id="IPR012675">
    <property type="entry name" value="Beta-grasp_dom_sf"/>
</dbReference>
<sequence length="160" mass="17040">MFSRLLSRSLTLPSSLPLRPLSAPSVSSKIIPLTFIDSSGSRLTVPSLPGQTLYSVASSAKIDLGPEPSVGGVVEKIHSERWTEDLFGVGINSGYDHVIIPSSYNSLLPPRSLDELNNLKAVWDEDEIGGGSRLASCVVVKEGMEGMTVYVPDGVPDDCP</sequence>
<evidence type="ECO:0000313" key="1">
    <source>
        <dbReference type="EMBL" id="GMH75902.1"/>
    </source>
</evidence>
<organism evidence="1 2">
    <name type="scientific">Triparma strigata</name>
    <dbReference type="NCBI Taxonomy" id="1606541"/>
    <lineage>
        <taxon>Eukaryota</taxon>
        <taxon>Sar</taxon>
        <taxon>Stramenopiles</taxon>
        <taxon>Ochrophyta</taxon>
        <taxon>Bolidophyceae</taxon>
        <taxon>Parmales</taxon>
        <taxon>Triparmaceae</taxon>
        <taxon>Triparma</taxon>
    </lineage>
</organism>
<evidence type="ECO:0000313" key="2">
    <source>
        <dbReference type="Proteomes" id="UP001165085"/>
    </source>
</evidence>
<protein>
    <submittedName>
        <fullName evidence="1">Uncharacterized protein</fullName>
    </submittedName>
</protein>
<comment type="caution">
    <text evidence="1">The sequence shown here is derived from an EMBL/GenBank/DDBJ whole genome shotgun (WGS) entry which is preliminary data.</text>
</comment>
<gene>
    <name evidence="1" type="ORF">TrST_g31</name>
</gene>